<accession>A0ABS5PP10</accession>
<proteinExistence type="predicted"/>
<dbReference type="Pfam" id="PF14070">
    <property type="entry name" value="YjfB_motility"/>
    <property type="match status" value="1"/>
</dbReference>
<dbReference type="RefSeq" id="WP_213235568.1">
    <property type="nucleotide sequence ID" value="NZ_JAHBCL010000005.1"/>
</dbReference>
<name>A0ABS5PP10_9FIRM</name>
<protein>
    <submittedName>
        <fullName evidence="1">Motility protein</fullName>
    </submittedName>
</protein>
<reference evidence="1 2" key="1">
    <citation type="submission" date="2021-05" db="EMBL/GenBank/DDBJ databases">
        <title>Fusibacter ferrireducens sp. nov., an anaerobic, sulfur- and Fe-reducing bacterium isolated from the mangrove sediment.</title>
        <authorList>
            <person name="Qiu D."/>
        </authorList>
    </citation>
    <scope>NUCLEOTIDE SEQUENCE [LARGE SCALE GENOMIC DNA]</scope>
    <source>
        <strain evidence="1 2">DSM 12116</strain>
    </source>
</reference>
<dbReference type="EMBL" id="JAHBCL010000005">
    <property type="protein sequence ID" value="MBS7525782.1"/>
    <property type="molecule type" value="Genomic_DNA"/>
</dbReference>
<comment type="caution">
    <text evidence="1">The sequence shown here is derived from an EMBL/GenBank/DDBJ whole genome shotgun (WGS) entry which is preliminary data.</text>
</comment>
<dbReference type="InterPro" id="IPR025906">
    <property type="entry name" value="YjfB_motility"/>
</dbReference>
<keyword evidence="2" id="KW-1185">Reference proteome</keyword>
<sequence length="58" mass="6405">MNSITSYQTQYLSSLKQALNISMMQKAMSRDAESVQSTIKAMEAATEPGKGQHLDLKI</sequence>
<evidence type="ECO:0000313" key="2">
    <source>
        <dbReference type="Proteomes" id="UP000746471"/>
    </source>
</evidence>
<gene>
    <name evidence="1" type="ORF">KHM83_03720</name>
</gene>
<evidence type="ECO:0000313" key="1">
    <source>
        <dbReference type="EMBL" id="MBS7525782.1"/>
    </source>
</evidence>
<organism evidence="1 2">
    <name type="scientific">Fusibacter paucivorans</name>
    <dbReference type="NCBI Taxonomy" id="76009"/>
    <lineage>
        <taxon>Bacteria</taxon>
        <taxon>Bacillati</taxon>
        <taxon>Bacillota</taxon>
        <taxon>Clostridia</taxon>
        <taxon>Eubacteriales</taxon>
        <taxon>Eubacteriales Family XII. Incertae Sedis</taxon>
        <taxon>Fusibacter</taxon>
    </lineage>
</organism>
<dbReference type="Proteomes" id="UP000746471">
    <property type="component" value="Unassembled WGS sequence"/>
</dbReference>